<reference evidence="1" key="1">
    <citation type="journal article" date="2013" name="J. Plant Res.">
        <title>Effect of fungi and light on seed germination of three Opuntia species from semiarid lands of central Mexico.</title>
        <authorList>
            <person name="Delgado-Sanchez P."/>
            <person name="Jimenez-Bremont J.F."/>
            <person name="Guerrero-Gonzalez Mde L."/>
            <person name="Flores J."/>
        </authorList>
    </citation>
    <scope>NUCLEOTIDE SEQUENCE</scope>
    <source>
        <tissue evidence="1">Cladode</tissue>
    </source>
</reference>
<dbReference type="EMBL" id="GISG01088893">
    <property type="protein sequence ID" value="MBA4633962.1"/>
    <property type="molecule type" value="Transcribed_RNA"/>
</dbReference>
<proteinExistence type="predicted"/>
<dbReference type="AlphaFoldDB" id="A0A7C9D5I1"/>
<accession>A0A7C9D5I1</accession>
<reference evidence="1" key="2">
    <citation type="submission" date="2020-07" db="EMBL/GenBank/DDBJ databases">
        <authorList>
            <person name="Vera ALvarez R."/>
            <person name="Arias-Moreno D.M."/>
            <person name="Jimenez-Jacinto V."/>
            <person name="Jimenez-Bremont J.F."/>
            <person name="Swaminathan K."/>
            <person name="Moose S.P."/>
            <person name="Guerrero-Gonzalez M.L."/>
            <person name="Marino-Ramirez L."/>
            <person name="Landsman D."/>
            <person name="Rodriguez-Kessler M."/>
            <person name="Delgado-Sanchez P."/>
        </authorList>
    </citation>
    <scope>NUCLEOTIDE SEQUENCE</scope>
    <source>
        <tissue evidence="1">Cladode</tissue>
    </source>
</reference>
<protein>
    <submittedName>
        <fullName evidence="1">Uncharacterized protein</fullName>
    </submittedName>
</protein>
<name>A0A7C9D5I1_OPUST</name>
<sequence length="107" mass="12345">MSLRADHCHMYRDGNTRMSVNQTKAFSTLPIKTPQLQSKINPESSPSMSQRSIGSTNFIPTYTIVLRHFHKLYPRLIFILESKKHVQIEKDAIPPPILLFFFSFSPP</sequence>
<organism evidence="1">
    <name type="scientific">Opuntia streptacantha</name>
    <name type="common">Prickly pear cactus</name>
    <name type="synonym">Opuntia cardona</name>
    <dbReference type="NCBI Taxonomy" id="393608"/>
    <lineage>
        <taxon>Eukaryota</taxon>
        <taxon>Viridiplantae</taxon>
        <taxon>Streptophyta</taxon>
        <taxon>Embryophyta</taxon>
        <taxon>Tracheophyta</taxon>
        <taxon>Spermatophyta</taxon>
        <taxon>Magnoliopsida</taxon>
        <taxon>eudicotyledons</taxon>
        <taxon>Gunneridae</taxon>
        <taxon>Pentapetalae</taxon>
        <taxon>Caryophyllales</taxon>
        <taxon>Cactineae</taxon>
        <taxon>Cactaceae</taxon>
        <taxon>Opuntioideae</taxon>
        <taxon>Opuntia</taxon>
    </lineage>
</organism>
<evidence type="ECO:0000313" key="1">
    <source>
        <dbReference type="EMBL" id="MBA4633962.1"/>
    </source>
</evidence>